<keyword evidence="2" id="KW-0067">ATP-binding</keyword>
<evidence type="ECO:0000259" key="3">
    <source>
        <dbReference type="Pfam" id="PF01883"/>
    </source>
</evidence>
<keyword evidence="1" id="KW-0547">Nucleotide-binding</keyword>
<organism evidence="4 5">
    <name type="scientific">Natronorubrum halalkaliphilum</name>
    <dbReference type="NCBI Taxonomy" id="2691917"/>
    <lineage>
        <taxon>Archaea</taxon>
        <taxon>Methanobacteriati</taxon>
        <taxon>Methanobacteriota</taxon>
        <taxon>Stenosarchaea group</taxon>
        <taxon>Halobacteria</taxon>
        <taxon>Halobacteriales</taxon>
        <taxon>Natrialbaceae</taxon>
        <taxon>Natronorubrum</taxon>
    </lineage>
</organism>
<dbReference type="PANTHER" id="PTHR42961:SF2">
    <property type="entry name" value="IRON-SULFUR PROTEIN NUBPL"/>
    <property type="match status" value="1"/>
</dbReference>
<dbReference type="AlphaFoldDB" id="A0A6B0VKB4"/>
<evidence type="ECO:0000256" key="2">
    <source>
        <dbReference type="ARBA" id="ARBA00022840"/>
    </source>
</evidence>
<dbReference type="Pfam" id="PF01883">
    <property type="entry name" value="FeS_assembly_P"/>
    <property type="match status" value="1"/>
</dbReference>
<dbReference type="OrthoDB" id="8297at2157"/>
<dbReference type="InterPro" id="IPR002744">
    <property type="entry name" value="MIP18-like"/>
</dbReference>
<keyword evidence="5" id="KW-1185">Reference proteome</keyword>
<evidence type="ECO:0000313" key="4">
    <source>
        <dbReference type="EMBL" id="MXV62281.1"/>
    </source>
</evidence>
<accession>A0A6B0VKB4</accession>
<dbReference type="RefSeq" id="WP_160064924.1">
    <property type="nucleotide sequence ID" value="NZ_WUYX01000029.1"/>
</dbReference>
<dbReference type="GO" id="GO:0016226">
    <property type="term" value="P:iron-sulfur cluster assembly"/>
    <property type="evidence" value="ECO:0007669"/>
    <property type="project" value="InterPro"/>
</dbReference>
<evidence type="ECO:0000313" key="5">
    <source>
        <dbReference type="Proteomes" id="UP000434101"/>
    </source>
</evidence>
<dbReference type="GO" id="GO:0005524">
    <property type="term" value="F:ATP binding"/>
    <property type="evidence" value="ECO:0007669"/>
    <property type="project" value="UniProtKB-KW"/>
</dbReference>
<dbReference type="Gene3D" id="3.40.50.300">
    <property type="entry name" value="P-loop containing nucleotide triphosphate hydrolases"/>
    <property type="match status" value="1"/>
</dbReference>
<dbReference type="SUPFAM" id="SSF52540">
    <property type="entry name" value="P-loop containing nucleoside triphosphate hydrolases"/>
    <property type="match status" value="1"/>
</dbReference>
<dbReference type="InterPro" id="IPR044304">
    <property type="entry name" value="NUBPL-like"/>
</dbReference>
<name>A0A6B0VKB4_9EURY</name>
<reference evidence="4 5" key="1">
    <citation type="submission" date="2020-01" db="EMBL/GenBank/DDBJ databases">
        <title>Natronorubrum sp. JWXQ-INN 674 isolated from Inner Mongolia Autonomous Region of China.</title>
        <authorList>
            <person name="Xue Q."/>
        </authorList>
    </citation>
    <scope>NUCLEOTIDE SEQUENCE [LARGE SCALE GENOMIC DNA]</scope>
    <source>
        <strain evidence="4 5">JWXQ-INN-674</strain>
    </source>
</reference>
<dbReference type="Pfam" id="PF10609">
    <property type="entry name" value="ParA"/>
    <property type="match status" value="1"/>
</dbReference>
<comment type="caution">
    <text evidence="4">The sequence shown here is derived from an EMBL/GenBank/DDBJ whole genome shotgun (WGS) entry which is preliminary data.</text>
</comment>
<gene>
    <name evidence="4" type="ORF">GS429_09440</name>
</gene>
<dbReference type="PANTHER" id="PTHR42961">
    <property type="entry name" value="IRON-SULFUR PROTEIN NUBPL"/>
    <property type="match status" value="1"/>
</dbReference>
<dbReference type="GO" id="GO:0051539">
    <property type="term" value="F:4 iron, 4 sulfur cluster binding"/>
    <property type="evidence" value="ECO:0007669"/>
    <property type="project" value="TreeGrafter"/>
</dbReference>
<dbReference type="Proteomes" id="UP000434101">
    <property type="component" value="Unassembled WGS sequence"/>
</dbReference>
<dbReference type="EMBL" id="WUYX01000029">
    <property type="protein sequence ID" value="MXV62281.1"/>
    <property type="molecule type" value="Genomic_DNA"/>
</dbReference>
<dbReference type="InterPro" id="IPR033756">
    <property type="entry name" value="YlxH/NBP35"/>
</dbReference>
<protein>
    <submittedName>
        <fullName evidence="4">P-loop NTPase</fullName>
    </submittedName>
</protein>
<sequence>MTAEPPQTDDEIKRAVVDRVREVQIPGGDLISEQLLEDITVEDGVVTFVVAFSRLDQAMADRVTDQLHGAGLATQGVEHARIEAVDAEAPETGLPVTGVDSMIAVGSAKGGVGKTTVTVSLARALDAAGLDVAVFDANVHAPDAPDLLDAEGPVQSTPSGSPMPVNADGIEVISIELIAEDGPVAWRGAMVHDVVTDLLGNAVWQNRDVLLVDLPPGIGEAVTTLVQQAPLDGALLVSTPTDEGARATERTGALFDAYEVPTIGVVPNMVATEAEDAASPFEGDGRSLADDIESVDVATESIEPIPFDPSLREPLAIDFDEPSTPGETAIESLAGTVREYLADASGSEAPADAVDLRGLPPAATQQQALAEFGVAGDSPVSMLMRGNPDELIDVVDDRLEFDGRSLARTAVDDLGHEGWLIELELETDADPSKPSKSEPTA</sequence>
<proteinExistence type="predicted"/>
<feature type="domain" description="MIP18 family-like" evidence="3">
    <location>
        <begin position="14"/>
        <end position="78"/>
    </location>
</feature>
<evidence type="ECO:0000256" key="1">
    <source>
        <dbReference type="ARBA" id="ARBA00022741"/>
    </source>
</evidence>
<dbReference type="InterPro" id="IPR027417">
    <property type="entry name" value="P-loop_NTPase"/>
</dbReference>